<evidence type="ECO:0000313" key="2">
    <source>
        <dbReference type="Proteomes" id="UP001386955"/>
    </source>
</evidence>
<dbReference type="EMBL" id="JAYMYS010000001">
    <property type="protein sequence ID" value="KAK7411479.1"/>
    <property type="molecule type" value="Genomic_DNA"/>
</dbReference>
<organism evidence="1 2">
    <name type="scientific">Psophocarpus tetragonolobus</name>
    <name type="common">Winged bean</name>
    <name type="synonym">Dolichos tetragonolobus</name>
    <dbReference type="NCBI Taxonomy" id="3891"/>
    <lineage>
        <taxon>Eukaryota</taxon>
        <taxon>Viridiplantae</taxon>
        <taxon>Streptophyta</taxon>
        <taxon>Embryophyta</taxon>
        <taxon>Tracheophyta</taxon>
        <taxon>Spermatophyta</taxon>
        <taxon>Magnoliopsida</taxon>
        <taxon>eudicotyledons</taxon>
        <taxon>Gunneridae</taxon>
        <taxon>Pentapetalae</taxon>
        <taxon>rosids</taxon>
        <taxon>fabids</taxon>
        <taxon>Fabales</taxon>
        <taxon>Fabaceae</taxon>
        <taxon>Papilionoideae</taxon>
        <taxon>50 kb inversion clade</taxon>
        <taxon>NPAAA clade</taxon>
        <taxon>indigoferoid/millettioid clade</taxon>
        <taxon>Phaseoleae</taxon>
        <taxon>Psophocarpus</taxon>
    </lineage>
</organism>
<protein>
    <submittedName>
        <fullName evidence="1">Uncharacterized protein</fullName>
    </submittedName>
</protein>
<dbReference type="Proteomes" id="UP001386955">
    <property type="component" value="Unassembled WGS sequence"/>
</dbReference>
<reference evidence="1 2" key="1">
    <citation type="submission" date="2024-01" db="EMBL/GenBank/DDBJ databases">
        <title>The genomes of 5 underutilized Papilionoideae crops provide insights into root nodulation and disease resistanc.</title>
        <authorList>
            <person name="Jiang F."/>
        </authorList>
    </citation>
    <scope>NUCLEOTIDE SEQUENCE [LARGE SCALE GENOMIC DNA]</scope>
    <source>
        <strain evidence="1">DUOXIRENSHENG_FW03</strain>
        <tissue evidence="1">Leaves</tissue>
    </source>
</reference>
<name>A0AAN9XWG5_PSOTE</name>
<evidence type="ECO:0000313" key="1">
    <source>
        <dbReference type="EMBL" id="KAK7411479.1"/>
    </source>
</evidence>
<gene>
    <name evidence="1" type="ORF">VNO78_02913</name>
</gene>
<proteinExistence type="predicted"/>
<keyword evidence="2" id="KW-1185">Reference proteome</keyword>
<dbReference type="AlphaFoldDB" id="A0AAN9XWG5"/>
<sequence>MLLNPIPLVLLPLIPLEFKLQVMNIRKAHYFKIAIIVLEQNYLGDAYFYFSANQFTNVKWILFWILLKVRKIPARNFGVVQTG</sequence>
<comment type="caution">
    <text evidence="1">The sequence shown here is derived from an EMBL/GenBank/DDBJ whole genome shotgun (WGS) entry which is preliminary data.</text>
</comment>
<accession>A0AAN9XWG5</accession>